<comment type="caution">
    <text evidence="2">The sequence shown here is derived from an EMBL/GenBank/DDBJ whole genome shotgun (WGS) entry which is preliminary data.</text>
</comment>
<dbReference type="PANTHER" id="PTHR38037:SF1">
    <property type="entry name" value="ATP-DEPENDENT ZINC PROTEASE DOMAIN-CONTAINING PROTEIN-RELATED"/>
    <property type="match status" value="1"/>
</dbReference>
<proteinExistence type="predicted"/>
<dbReference type="InterPro" id="IPR008503">
    <property type="entry name" value="Asp_endopeptidase"/>
</dbReference>
<dbReference type="Pfam" id="PF05618">
    <property type="entry name" value="Zn_protease"/>
    <property type="match status" value="1"/>
</dbReference>
<organism evidence="2 3">
    <name type="scientific">Natronocella acetinitrilica</name>
    <dbReference type="NCBI Taxonomy" id="414046"/>
    <lineage>
        <taxon>Bacteria</taxon>
        <taxon>Pseudomonadati</taxon>
        <taxon>Pseudomonadota</taxon>
        <taxon>Gammaproteobacteria</taxon>
        <taxon>Chromatiales</taxon>
        <taxon>Ectothiorhodospiraceae</taxon>
        <taxon>Natronocella</taxon>
    </lineage>
</organism>
<keyword evidence="3" id="KW-1185">Reference proteome</keyword>
<dbReference type="InterPro" id="IPR021109">
    <property type="entry name" value="Peptidase_aspartic_dom_sf"/>
</dbReference>
<dbReference type="AlphaFoldDB" id="A0AAE3G8V8"/>
<name>A0AAE3G8V8_9GAMM</name>
<gene>
    <name evidence="2" type="ORF">J2T57_003774</name>
</gene>
<dbReference type="Proteomes" id="UP001205843">
    <property type="component" value="Unassembled WGS sequence"/>
</dbReference>
<reference evidence="2" key="1">
    <citation type="submission" date="2022-03" db="EMBL/GenBank/DDBJ databases">
        <title>Genomic Encyclopedia of Type Strains, Phase III (KMG-III): the genomes of soil and plant-associated and newly described type strains.</title>
        <authorList>
            <person name="Whitman W."/>
        </authorList>
    </citation>
    <scope>NUCLEOTIDE SEQUENCE</scope>
    <source>
        <strain evidence="2">ANL 6-2</strain>
    </source>
</reference>
<dbReference type="SUPFAM" id="SSF50630">
    <property type="entry name" value="Acid proteases"/>
    <property type="match status" value="1"/>
</dbReference>
<sequence length="149" mass="17097">MQGEREPLLVGWREWGSLPVLGIQAIKVKVDTGALTSALHAIHVHRFTENGRERVRFDVHPLQRRSDVTVRCEADLVGERLVRSSSGHHEERPVIRTPILIGGRQWIIDITLTNRDSMGFRMLLGRRAMRRRIIVDPSHAFLCAQPQRQ</sequence>
<evidence type="ECO:0000259" key="1">
    <source>
        <dbReference type="Pfam" id="PF05618"/>
    </source>
</evidence>
<protein>
    <recommendedName>
        <fullName evidence="1">Retropepsin-like aspartic endopeptidase domain-containing protein</fullName>
    </recommendedName>
</protein>
<evidence type="ECO:0000313" key="2">
    <source>
        <dbReference type="EMBL" id="MCP1676603.1"/>
    </source>
</evidence>
<dbReference type="Gene3D" id="2.40.70.10">
    <property type="entry name" value="Acid Proteases"/>
    <property type="match status" value="1"/>
</dbReference>
<dbReference type="EMBL" id="JALJXV010000010">
    <property type="protein sequence ID" value="MCP1676603.1"/>
    <property type="molecule type" value="Genomic_DNA"/>
</dbReference>
<dbReference type="PANTHER" id="PTHR38037">
    <property type="entry name" value="ZN_PROTEASE DOMAIN-CONTAINING PROTEIN"/>
    <property type="match status" value="1"/>
</dbReference>
<evidence type="ECO:0000313" key="3">
    <source>
        <dbReference type="Proteomes" id="UP001205843"/>
    </source>
</evidence>
<feature type="domain" description="Retropepsin-like aspartic endopeptidase" evidence="1">
    <location>
        <begin position="10"/>
        <end position="142"/>
    </location>
</feature>
<accession>A0AAE3G8V8</accession>
<dbReference type="RefSeq" id="WP_253483250.1">
    <property type="nucleotide sequence ID" value="NZ_JALJXV010000010.1"/>
</dbReference>